<dbReference type="AlphaFoldDB" id="A0ABD5XU48"/>
<proteinExistence type="predicted"/>
<dbReference type="InterPro" id="IPR018584">
    <property type="entry name" value="GT87"/>
</dbReference>
<feature type="transmembrane region" description="Helical" evidence="7">
    <location>
        <begin position="89"/>
        <end position="108"/>
    </location>
</feature>
<evidence type="ECO:0000256" key="1">
    <source>
        <dbReference type="ARBA" id="ARBA00004651"/>
    </source>
</evidence>
<evidence type="ECO:0000256" key="5">
    <source>
        <dbReference type="ARBA" id="ARBA00022989"/>
    </source>
</evidence>
<feature type="transmembrane region" description="Helical" evidence="7">
    <location>
        <begin position="296"/>
        <end position="316"/>
    </location>
</feature>
<name>A0ABD5XU48_9EURY</name>
<feature type="transmembrane region" description="Helical" evidence="7">
    <location>
        <begin position="168"/>
        <end position="190"/>
    </location>
</feature>
<dbReference type="Proteomes" id="UP001596432">
    <property type="component" value="Unassembled WGS sequence"/>
</dbReference>
<dbReference type="EMBL" id="JBHTAS010000001">
    <property type="protein sequence ID" value="MFC7138593.1"/>
    <property type="molecule type" value="Genomic_DNA"/>
</dbReference>
<sequence length="420" mass="44502">MTHRKRDALAVFGTGALLGLIALANYAVNRPGTFGLNYRVYHVAAEAALAGEHFYAATPPNSGFHYLYPPATVLAFLPSALFESWVPGFVAMTLVSGLASAVATRFLAGYVESLGYSVGRAERALLFAFLLASAHSAPSLAYGQVNHVLVAALVAGVVWLARDREARAGAALALPAFVKVFPGLVGLWLLRRRAWRAIGAAVGTAAGLTALGLLAFGVDTTRTYVVDALIPRRETAAFVGGLPADRSFVTLRRPLSVLFPTVDPTWYAVGAAALLAPVLAALYWRVETTTDRHVAVHGTLVAMVLAVPSLLLYYAYTAVSLVVLLYDLPAGRGRRVFVAGALVANLSMSFRTLREAVRTAPLDPGTAQTILDALLPIFRFGTPVLYGSLLTLAGCLIYRVESGALSVPDSFGASVFEHDS</sequence>
<accession>A0ABD5XU48</accession>
<feature type="transmembrane region" description="Helical" evidence="7">
    <location>
        <begin position="265"/>
        <end position="284"/>
    </location>
</feature>
<dbReference type="Pfam" id="PF09594">
    <property type="entry name" value="GT87"/>
    <property type="match status" value="1"/>
</dbReference>
<evidence type="ECO:0000256" key="2">
    <source>
        <dbReference type="ARBA" id="ARBA00022475"/>
    </source>
</evidence>
<organism evidence="8 9">
    <name type="scientific">Halosimplex aquaticum</name>
    <dbReference type="NCBI Taxonomy" id="3026162"/>
    <lineage>
        <taxon>Archaea</taxon>
        <taxon>Methanobacteriati</taxon>
        <taxon>Methanobacteriota</taxon>
        <taxon>Stenosarchaea group</taxon>
        <taxon>Halobacteria</taxon>
        <taxon>Halobacteriales</taxon>
        <taxon>Haloarculaceae</taxon>
        <taxon>Halosimplex</taxon>
    </lineage>
</organism>
<evidence type="ECO:0000256" key="6">
    <source>
        <dbReference type="ARBA" id="ARBA00023136"/>
    </source>
</evidence>
<dbReference type="GO" id="GO:0005886">
    <property type="term" value="C:plasma membrane"/>
    <property type="evidence" value="ECO:0007669"/>
    <property type="project" value="UniProtKB-SubCell"/>
</dbReference>
<protein>
    <submittedName>
        <fullName evidence="8">Glycosyltransferase 87 family protein</fullName>
    </submittedName>
</protein>
<dbReference type="GO" id="GO:0016740">
    <property type="term" value="F:transferase activity"/>
    <property type="evidence" value="ECO:0007669"/>
    <property type="project" value="UniProtKB-KW"/>
</dbReference>
<keyword evidence="4 7" id="KW-0812">Transmembrane</keyword>
<dbReference type="RefSeq" id="WP_274324210.1">
    <property type="nucleotide sequence ID" value="NZ_CP118158.1"/>
</dbReference>
<evidence type="ECO:0000256" key="4">
    <source>
        <dbReference type="ARBA" id="ARBA00022692"/>
    </source>
</evidence>
<feature type="transmembrane region" description="Helical" evidence="7">
    <location>
        <begin position="197"/>
        <end position="218"/>
    </location>
</feature>
<dbReference type="GeneID" id="78818833"/>
<keyword evidence="9" id="KW-1185">Reference proteome</keyword>
<evidence type="ECO:0000313" key="9">
    <source>
        <dbReference type="Proteomes" id="UP001596432"/>
    </source>
</evidence>
<evidence type="ECO:0000256" key="7">
    <source>
        <dbReference type="SAM" id="Phobius"/>
    </source>
</evidence>
<gene>
    <name evidence="8" type="ORF">ACFQMA_01930</name>
</gene>
<keyword evidence="2" id="KW-1003">Cell membrane</keyword>
<reference evidence="8 9" key="1">
    <citation type="journal article" date="2019" name="Int. J. Syst. Evol. Microbiol.">
        <title>The Global Catalogue of Microorganisms (GCM) 10K type strain sequencing project: providing services to taxonomists for standard genome sequencing and annotation.</title>
        <authorList>
            <consortium name="The Broad Institute Genomics Platform"/>
            <consortium name="The Broad Institute Genome Sequencing Center for Infectious Disease"/>
            <person name="Wu L."/>
            <person name="Ma J."/>
        </authorList>
    </citation>
    <scope>NUCLEOTIDE SEQUENCE [LARGE SCALE GENOMIC DNA]</scope>
    <source>
        <strain evidence="8 9">XZYJT29</strain>
    </source>
</reference>
<keyword evidence="3" id="KW-0808">Transferase</keyword>
<comment type="caution">
    <text evidence="8">The sequence shown here is derived from an EMBL/GenBank/DDBJ whole genome shotgun (WGS) entry which is preliminary data.</text>
</comment>
<comment type="subcellular location">
    <subcellularLocation>
        <location evidence="1">Cell membrane</location>
        <topology evidence="1">Multi-pass membrane protein</topology>
    </subcellularLocation>
</comment>
<evidence type="ECO:0000256" key="3">
    <source>
        <dbReference type="ARBA" id="ARBA00022679"/>
    </source>
</evidence>
<keyword evidence="6 7" id="KW-0472">Membrane</keyword>
<keyword evidence="5 7" id="KW-1133">Transmembrane helix</keyword>
<evidence type="ECO:0000313" key="8">
    <source>
        <dbReference type="EMBL" id="MFC7138593.1"/>
    </source>
</evidence>